<organism evidence="1 2">
    <name type="scientific">Catellatospora chokoriensis</name>
    <dbReference type="NCBI Taxonomy" id="310353"/>
    <lineage>
        <taxon>Bacteria</taxon>
        <taxon>Bacillati</taxon>
        <taxon>Actinomycetota</taxon>
        <taxon>Actinomycetes</taxon>
        <taxon>Micromonosporales</taxon>
        <taxon>Micromonosporaceae</taxon>
        <taxon>Catellatospora</taxon>
    </lineage>
</organism>
<name>A0A8J3NR43_9ACTN</name>
<sequence>MSTLPNPAAITAADSSALVSSLAAPAILASRSLFMAGFSDELRVATLIEVAGAAAALARQIALTSHVDLRSVMLQVTTPMDARAVLGRGAWLPTMVRPVPVPAQPVAEVRPAIARRADNGTQLDLLATIGGEQ</sequence>
<keyword evidence="2" id="KW-1185">Reference proteome</keyword>
<reference evidence="1 2" key="1">
    <citation type="submission" date="2021-01" db="EMBL/GenBank/DDBJ databases">
        <title>Whole genome shotgun sequence of Catellatospora chokoriensis NBRC 107358.</title>
        <authorList>
            <person name="Komaki H."/>
            <person name="Tamura T."/>
        </authorList>
    </citation>
    <scope>NUCLEOTIDE SEQUENCE [LARGE SCALE GENOMIC DNA]</scope>
    <source>
        <strain evidence="1 2">NBRC 107358</strain>
    </source>
</reference>
<dbReference type="AlphaFoldDB" id="A0A8J3NR43"/>
<evidence type="ECO:0000313" key="1">
    <source>
        <dbReference type="EMBL" id="GIF89156.1"/>
    </source>
</evidence>
<evidence type="ECO:0000313" key="2">
    <source>
        <dbReference type="Proteomes" id="UP000619293"/>
    </source>
</evidence>
<comment type="caution">
    <text evidence="1">The sequence shown here is derived from an EMBL/GenBank/DDBJ whole genome shotgun (WGS) entry which is preliminary data.</text>
</comment>
<dbReference type="EMBL" id="BONG01000012">
    <property type="protein sequence ID" value="GIF89156.1"/>
    <property type="molecule type" value="Genomic_DNA"/>
</dbReference>
<gene>
    <name evidence="1" type="ORF">Cch02nite_26000</name>
</gene>
<dbReference type="RefSeq" id="WP_191840147.1">
    <property type="nucleotide sequence ID" value="NZ_BAAALB010000002.1"/>
</dbReference>
<proteinExistence type="predicted"/>
<dbReference type="Proteomes" id="UP000619293">
    <property type="component" value="Unassembled WGS sequence"/>
</dbReference>
<protein>
    <submittedName>
        <fullName evidence="1">Uncharacterized protein</fullName>
    </submittedName>
</protein>
<accession>A0A8J3NR43</accession>